<dbReference type="InterPro" id="IPR002716">
    <property type="entry name" value="PIN_dom"/>
</dbReference>
<dbReference type="EMBL" id="CAKOFQ010006894">
    <property type="protein sequence ID" value="CAH1980388.1"/>
    <property type="molecule type" value="Genomic_DNA"/>
</dbReference>
<dbReference type="PANTHER" id="PTHR16161">
    <property type="entry name" value="TRANSCRIPTIONAL PROTEIN SWT1"/>
    <property type="match status" value="1"/>
</dbReference>
<evidence type="ECO:0000313" key="3">
    <source>
        <dbReference type="EMBL" id="CAH1980388.1"/>
    </source>
</evidence>
<dbReference type="Gene3D" id="3.40.50.1010">
    <property type="entry name" value="5'-nuclease"/>
    <property type="match status" value="1"/>
</dbReference>
<dbReference type="Proteomes" id="UP001152888">
    <property type="component" value="Unassembled WGS sequence"/>
</dbReference>
<dbReference type="InterPro" id="IPR029060">
    <property type="entry name" value="PIN-like_dom_sf"/>
</dbReference>
<dbReference type="GO" id="GO:0005634">
    <property type="term" value="C:nucleus"/>
    <property type="evidence" value="ECO:0007669"/>
    <property type="project" value="TreeGrafter"/>
</dbReference>
<dbReference type="SMART" id="SM00670">
    <property type="entry name" value="PINc"/>
    <property type="match status" value="1"/>
</dbReference>
<dbReference type="OrthoDB" id="548295at2759"/>
<dbReference type="Pfam" id="PF13638">
    <property type="entry name" value="PIN_4"/>
    <property type="match status" value="1"/>
</dbReference>
<proteinExistence type="predicted"/>
<keyword evidence="4" id="KW-1185">Reference proteome</keyword>
<sequence length="601" mass="69214">MSFREDREELQAQRLRICPSNTTTSSCDSNEYHPANQGIRRNYSYDSFFGQDKDFGYSNKVPQSTQITKNLANNRLQRLKHSLKLDVVQDTNQYENKKKCQLFVEPSNIPTSTKAQEKITSNAVERKSTNIYKNLAEWSTAESPKEKNTANNRLKRLKKCILNNPHENNSMPTSDMTSPKDIQTLETGSQISPLLKHRGSPVKRRASDRSDDQVTSQPPLKKSFPDTQDFPSRNTKDLTKDNTLMTDQNIDSYHGKMALTASWVEYHTNPNIQKEPALPPNDTIGRVEEKPTEPVEEMEWANAEPDEEIAPVEPVSIKDKPPKLKDICIVVDTNIFISHLSKLKEIVSMKVKGNIRPIVHIPWMVIQELDYMKDTCSKDKLKRNIVNSVHFINKGLQEKDPRIIGQTVREVERQKHIGSSPDDKIISCCMQVSEKYDTVILLSNDMNLKNKALINSITACSIQEIESKISDILANNKRVRFIMQKMGILCSSVICECARDAYGTVWKKMSMLNDAPWSFTECLKRIKKYWKPVFQERILKHCIKTCDDLYKFIKCNKNMSDDSNEFLKFTEMCIALCVFFKDIEEYRESVQKTLDDIKNLE</sequence>
<gene>
    <name evidence="3" type="ORF">ACAOBT_LOCUS13954</name>
</gene>
<feature type="region of interest" description="Disordered" evidence="1">
    <location>
        <begin position="187"/>
        <end position="243"/>
    </location>
</feature>
<comment type="caution">
    <text evidence="3">The sequence shown here is derived from an EMBL/GenBank/DDBJ whole genome shotgun (WGS) entry which is preliminary data.</text>
</comment>
<protein>
    <recommendedName>
        <fullName evidence="2">PIN domain-containing protein</fullName>
    </recommendedName>
</protein>
<reference evidence="3" key="1">
    <citation type="submission" date="2022-03" db="EMBL/GenBank/DDBJ databases">
        <authorList>
            <person name="Sayadi A."/>
        </authorList>
    </citation>
    <scope>NUCLEOTIDE SEQUENCE</scope>
</reference>
<accession>A0A9P0KQK6</accession>
<dbReference type="AlphaFoldDB" id="A0A9P0KQK6"/>
<evidence type="ECO:0000313" key="4">
    <source>
        <dbReference type="Proteomes" id="UP001152888"/>
    </source>
</evidence>
<dbReference type="CDD" id="cd18727">
    <property type="entry name" value="PIN_Swt1-like"/>
    <property type="match status" value="1"/>
</dbReference>
<dbReference type="PROSITE" id="PS51257">
    <property type="entry name" value="PROKAR_LIPOPROTEIN"/>
    <property type="match status" value="1"/>
</dbReference>
<feature type="domain" description="PIN" evidence="2">
    <location>
        <begin position="327"/>
        <end position="450"/>
    </location>
</feature>
<name>A0A9P0KQK6_ACAOB</name>
<evidence type="ECO:0000256" key="1">
    <source>
        <dbReference type="SAM" id="MobiDB-lite"/>
    </source>
</evidence>
<dbReference type="InterPro" id="IPR052626">
    <property type="entry name" value="SWT1_Regulator"/>
</dbReference>
<dbReference type="SUPFAM" id="SSF88723">
    <property type="entry name" value="PIN domain-like"/>
    <property type="match status" value="1"/>
</dbReference>
<dbReference type="PANTHER" id="PTHR16161:SF0">
    <property type="entry name" value="TRANSCRIPTIONAL PROTEIN SWT1"/>
    <property type="match status" value="1"/>
</dbReference>
<evidence type="ECO:0000259" key="2">
    <source>
        <dbReference type="SMART" id="SM00670"/>
    </source>
</evidence>
<feature type="compositionally biased region" description="Basic residues" evidence="1">
    <location>
        <begin position="195"/>
        <end position="204"/>
    </location>
</feature>
<organism evidence="3 4">
    <name type="scientific">Acanthoscelides obtectus</name>
    <name type="common">Bean weevil</name>
    <name type="synonym">Bruchus obtectus</name>
    <dbReference type="NCBI Taxonomy" id="200917"/>
    <lineage>
        <taxon>Eukaryota</taxon>
        <taxon>Metazoa</taxon>
        <taxon>Ecdysozoa</taxon>
        <taxon>Arthropoda</taxon>
        <taxon>Hexapoda</taxon>
        <taxon>Insecta</taxon>
        <taxon>Pterygota</taxon>
        <taxon>Neoptera</taxon>
        <taxon>Endopterygota</taxon>
        <taxon>Coleoptera</taxon>
        <taxon>Polyphaga</taxon>
        <taxon>Cucujiformia</taxon>
        <taxon>Chrysomeloidea</taxon>
        <taxon>Chrysomelidae</taxon>
        <taxon>Bruchinae</taxon>
        <taxon>Bruchini</taxon>
        <taxon>Acanthoscelides</taxon>
    </lineage>
</organism>